<dbReference type="Proteomes" id="UP001363151">
    <property type="component" value="Unassembled WGS sequence"/>
</dbReference>
<reference evidence="1 2" key="1">
    <citation type="submission" date="2024-03" db="EMBL/GenBank/DDBJ databases">
        <title>Aureococcus anophagefferens CCMP1851 and Kratosvirus quantuckense: Draft genome of a second virus-susceptible host strain in the model system.</title>
        <authorList>
            <person name="Chase E."/>
            <person name="Truchon A.R."/>
            <person name="Schepens W."/>
            <person name="Wilhelm S.W."/>
        </authorList>
    </citation>
    <scope>NUCLEOTIDE SEQUENCE [LARGE SCALE GENOMIC DNA]</scope>
    <source>
        <strain evidence="1 2">CCMP1851</strain>
    </source>
</reference>
<dbReference type="GO" id="GO:0005856">
    <property type="term" value="C:cytoskeleton"/>
    <property type="evidence" value="ECO:0007669"/>
    <property type="project" value="UniProtKB-SubCell"/>
</dbReference>
<keyword evidence="2" id="KW-1185">Reference proteome</keyword>
<organism evidence="1 2">
    <name type="scientific">Aureococcus anophagefferens</name>
    <name type="common">Harmful bloom alga</name>
    <dbReference type="NCBI Taxonomy" id="44056"/>
    <lineage>
        <taxon>Eukaryota</taxon>
        <taxon>Sar</taxon>
        <taxon>Stramenopiles</taxon>
        <taxon>Ochrophyta</taxon>
        <taxon>Pelagophyceae</taxon>
        <taxon>Pelagomonadales</taxon>
        <taxon>Pelagomonadaceae</taxon>
        <taxon>Aureococcus</taxon>
    </lineage>
</organism>
<dbReference type="PROSITE" id="PS51399">
    <property type="entry name" value="SEP"/>
    <property type="match status" value="1"/>
</dbReference>
<evidence type="ECO:0000313" key="1">
    <source>
        <dbReference type="EMBL" id="KAK7248105.1"/>
    </source>
</evidence>
<dbReference type="Pfam" id="PF00789">
    <property type="entry name" value="UBX"/>
    <property type="match status" value="1"/>
</dbReference>
<dbReference type="Gene3D" id="3.10.20.90">
    <property type="entry name" value="Phosphatidylinositol 3-kinase Catalytic Subunit, Chain A, domain 1"/>
    <property type="match status" value="1"/>
</dbReference>
<dbReference type="PANTHER" id="PTHR23333:SF4">
    <property type="entry name" value="UBX DOMAIN-CONTAINING PROTEIN 11"/>
    <property type="match status" value="1"/>
</dbReference>
<gene>
    <name evidence="1" type="primary">UBXN11</name>
    <name evidence="1" type="ORF">SO694_00080055</name>
</gene>
<dbReference type="InterPro" id="IPR012989">
    <property type="entry name" value="SEP_domain"/>
</dbReference>
<accession>A0ABR1G4C8</accession>
<dbReference type="Pfam" id="PF08059">
    <property type="entry name" value="SEP"/>
    <property type="match status" value="1"/>
</dbReference>
<dbReference type="PROSITE" id="PS50033">
    <property type="entry name" value="UBX"/>
    <property type="match status" value="1"/>
</dbReference>
<dbReference type="SUPFAM" id="SSF54236">
    <property type="entry name" value="Ubiquitin-like"/>
    <property type="match status" value="1"/>
</dbReference>
<dbReference type="InterPro" id="IPR001012">
    <property type="entry name" value="UBX_dom"/>
</dbReference>
<dbReference type="GO" id="GO:0043161">
    <property type="term" value="P:proteasome-mediated ubiquitin-dependent protein catabolic process"/>
    <property type="evidence" value="ECO:0007669"/>
    <property type="project" value="TreeGrafter"/>
</dbReference>
<dbReference type="SUPFAM" id="SSF102848">
    <property type="entry name" value="NSFL1 (p97 ATPase) cofactor p47, SEP domain"/>
    <property type="match status" value="1"/>
</dbReference>
<sequence>MVPPPKKPMPEKLRDALNKQRGPYAPEPAALAYAKPEDPHSAERKMLEQILNGCADVPSFDASPRPDPQASNDLVAQMAGRLGKLEASLRHLRDEAAAKDEALAGLRDEVARLRARDGDEDELYEENDALRARLREMEKFLSDYGLVWVGGDATRPTREDKPTDEPPRSATRPAAPRVDTARLVEALRVLNARVLGDRPQVHVEGTRARFKLKDGERVAVYADGLLINGGPFRPYGSPTCRAFVDDVLDGYFPAEFKDRYPDGVPFDVKDVSSEQYASYGEAFGGAGRATGRRVRTLADVGDRDIAPVAPEALLAKLPASTVSADGRVVDVREAVRRRLAGDPAAPPVAFASDADDRIATLQVRTHTGTKFVVKLGYDACVGDLRSEIDARLGAAAPAYDVRTAFPAKAYGDDAATLEGAGLVPTAVILVQKRSP</sequence>
<comment type="caution">
    <text evidence="1">The sequence shown here is derived from an EMBL/GenBank/DDBJ whole genome shotgun (WGS) entry which is preliminary data.</text>
</comment>
<proteinExistence type="predicted"/>
<dbReference type="InterPro" id="IPR029071">
    <property type="entry name" value="Ubiquitin-like_domsf"/>
</dbReference>
<dbReference type="InterPro" id="IPR036241">
    <property type="entry name" value="NSFL1C_SEP_dom_sf"/>
</dbReference>
<dbReference type="EMBL" id="JBBJCI010000120">
    <property type="protein sequence ID" value="KAK7248105.1"/>
    <property type="molecule type" value="Genomic_DNA"/>
</dbReference>
<protein>
    <submittedName>
        <fullName evidence="1">UBX domain-containing protein</fullName>
    </submittedName>
</protein>
<dbReference type="Gene3D" id="3.30.420.210">
    <property type="entry name" value="SEP domain"/>
    <property type="match status" value="1"/>
</dbReference>
<dbReference type="PANTHER" id="PTHR23333">
    <property type="entry name" value="UBX DOMAIN CONTAINING PROTEIN"/>
    <property type="match status" value="1"/>
</dbReference>
<evidence type="ECO:0000313" key="2">
    <source>
        <dbReference type="Proteomes" id="UP001363151"/>
    </source>
</evidence>
<name>A0ABR1G4C8_AURAN</name>
<dbReference type="KEGG" id="aaf:AURANDRAFT_63544"/>
<dbReference type="GO" id="GO:0043130">
    <property type="term" value="F:ubiquitin binding"/>
    <property type="evidence" value="ECO:0007669"/>
    <property type="project" value="TreeGrafter"/>
</dbReference>